<dbReference type="Gene3D" id="2.70.150.10">
    <property type="entry name" value="Calcium-transporting ATPase, cytoplasmic transduction domain A"/>
    <property type="match status" value="1"/>
</dbReference>
<keyword evidence="10" id="KW-0460">Magnesium</keyword>
<keyword evidence="6" id="KW-0479">Metal-binding</keyword>
<dbReference type="PRINTS" id="PR00119">
    <property type="entry name" value="CATATPASE"/>
</dbReference>
<keyword evidence="7" id="KW-0547">Nucleotide-binding</keyword>
<evidence type="ECO:0000256" key="2">
    <source>
        <dbReference type="ARBA" id="ARBA00012790"/>
    </source>
</evidence>
<dbReference type="Gene3D" id="3.40.1110.10">
    <property type="entry name" value="Calcium-transporting ATPase, cytoplasmic domain N"/>
    <property type="match status" value="1"/>
</dbReference>
<dbReference type="SFLD" id="SFLDS00003">
    <property type="entry name" value="Haloacid_Dehalogenase"/>
    <property type="match status" value="1"/>
</dbReference>
<dbReference type="InterPro" id="IPR001757">
    <property type="entry name" value="P_typ_ATPase"/>
</dbReference>
<feature type="transmembrane region" description="Helical" evidence="15">
    <location>
        <begin position="887"/>
        <end position="909"/>
    </location>
</feature>
<dbReference type="InterPro" id="IPR059000">
    <property type="entry name" value="ATPase_P-type_domA"/>
</dbReference>
<dbReference type="InterPro" id="IPR004014">
    <property type="entry name" value="ATPase_P-typ_cation-transptr_N"/>
</dbReference>
<dbReference type="InterPro" id="IPR023298">
    <property type="entry name" value="ATPase_P-typ_TM_dom_sf"/>
</dbReference>
<evidence type="ECO:0000256" key="1">
    <source>
        <dbReference type="ARBA" id="ARBA00004127"/>
    </source>
</evidence>
<keyword evidence="13" id="KW-0406">Ion transport</keyword>
<dbReference type="GO" id="GO:0005524">
    <property type="term" value="F:ATP binding"/>
    <property type="evidence" value="ECO:0007669"/>
    <property type="project" value="UniProtKB-KW"/>
</dbReference>
<comment type="subcellular location">
    <subcellularLocation>
        <location evidence="1">Endomembrane system</location>
        <topology evidence="1">Multi-pass membrane protein</topology>
    </subcellularLocation>
</comment>
<feature type="transmembrane region" description="Helical" evidence="15">
    <location>
        <begin position="788"/>
        <end position="809"/>
    </location>
</feature>
<dbReference type="SUPFAM" id="SSF81665">
    <property type="entry name" value="Calcium ATPase, transmembrane domain M"/>
    <property type="match status" value="1"/>
</dbReference>
<dbReference type="GO" id="GO:0046872">
    <property type="term" value="F:metal ion binding"/>
    <property type="evidence" value="ECO:0007669"/>
    <property type="project" value="UniProtKB-KW"/>
</dbReference>
<feature type="transmembrane region" description="Helical" evidence="15">
    <location>
        <begin position="80"/>
        <end position="97"/>
    </location>
</feature>
<dbReference type="PROSITE" id="PS00154">
    <property type="entry name" value="ATPASE_E1_E2"/>
    <property type="match status" value="1"/>
</dbReference>
<name>A0A069ALV1_CLODI</name>
<dbReference type="Pfam" id="PF00122">
    <property type="entry name" value="E1-E2_ATPase"/>
    <property type="match status" value="1"/>
</dbReference>
<evidence type="ECO:0000256" key="7">
    <source>
        <dbReference type="ARBA" id="ARBA00022741"/>
    </source>
</evidence>
<evidence type="ECO:0000256" key="3">
    <source>
        <dbReference type="ARBA" id="ARBA00022448"/>
    </source>
</evidence>
<evidence type="ECO:0000256" key="4">
    <source>
        <dbReference type="ARBA" id="ARBA00022568"/>
    </source>
</evidence>
<dbReference type="EMBL" id="LK932411">
    <property type="protein sequence ID" value="CDS89197.1"/>
    <property type="molecule type" value="Genomic_DNA"/>
</dbReference>
<feature type="transmembrane region" description="Helical" evidence="15">
    <location>
        <begin position="715"/>
        <end position="735"/>
    </location>
</feature>
<proteinExistence type="predicted"/>
<evidence type="ECO:0000256" key="6">
    <source>
        <dbReference type="ARBA" id="ARBA00022723"/>
    </source>
</evidence>
<sequence length="924" mass="101785">MRYYNKPTKEVLKYLKTNPEIGLDDNEVEERKLRYGLNEFTIKEGRTFWDELGESLTEPMILILIGAAVISSFVGELHDALGILGAIFIGISIGIITEGKSKKAAHALSKLTENIEVKVLRNGKIIKISKNDLVPGDIVYIETGDMIPADGRLIQSINLKLREDMLTGESDDVAKNADAVLDMEVVYSKTEIIEQDAIPAKQVNMVFGGTLVAYGRGVMVVTHTGDKTEMGKIAQNLSNEDQQTPLQIKLGKLGAKIAGISGIIATLLCMFMIIQMQRKGMLILDTSSILSFLQSLEPAKNAYMVCIALIVATVPEGLPTMINITLAITMQKMAKINALVTKKEACETIGSVSVICSDKTGTLTQNKMMVEVAYVDGKYISGGEYQSNSYFEQNCIVNSTADIEKEYNSFKYIGSATECALLLYHNDKNYNEMRKQTYLISQIPFSSEEKKMSTLIRQGDSDILLSKGAPEVLLKKCSYVQQGKNIVPITPKVEKSILDEIKKLQIKSMRTLGFAYKKMSNSKTEVAMTSEGELNLIGNSRSYMKEDNLVFSGFVGIVDPLREGVKDSIDKAFNAGVDVKMLTGDNINTATAIGNELGLLNDGKKAVEATYIDVLTDKELREEIKGISIVARSKPDTKMRIVSALQKSGEVVAVTGDGINDAPALSQADVGIAMGISGTEVSKNAADIILTDDSFSTIVEGIKWGRGIYENFQRFIQFQLTVNIVAFIIAIISQLTGKDMPFTTIQLLWVNIIMDGPPALALGLEPVRDYVLKRKPINRHSGIIARSMFVNIIINAILIITIVFTQSAFNILGATSEEQGTVIFSLFAFSALFNALNCREFGLNSTIPNFFKNKLALQIIVVTGIIQIIFTQVFQSFFNSVSLDFDMWIKIILFASTILLSNEFVKLILRTMKNSRTMNFNSKN</sequence>
<feature type="domain" description="Cation-transporting P-type ATPase N-terminal" evidence="16">
    <location>
        <begin position="2"/>
        <end position="76"/>
    </location>
</feature>
<keyword evidence="8" id="KW-0106">Calcium</keyword>
<keyword evidence="5 15" id="KW-0812">Transmembrane</keyword>
<evidence type="ECO:0000313" key="17">
    <source>
        <dbReference type="EMBL" id="CDS88585.1"/>
    </source>
</evidence>
<dbReference type="NCBIfam" id="TIGR01494">
    <property type="entry name" value="ATPase_P-type"/>
    <property type="match status" value="2"/>
</dbReference>
<dbReference type="SUPFAM" id="SSF56784">
    <property type="entry name" value="HAD-like"/>
    <property type="match status" value="1"/>
</dbReference>
<dbReference type="InterPro" id="IPR006408">
    <property type="entry name" value="P-type_ATPase_IIB"/>
</dbReference>
<dbReference type="InterPro" id="IPR036412">
    <property type="entry name" value="HAD-like_sf"/>
</dbReference>
<evidence type="ECO:0000256" key="12">
    <source>
        <dbReference type="ARBA" id="ARBA00022989"/>
    </source>
</evidence>
<dbReference type="SUPFAM" id="SSF81660">
    <property type="entry name" value="Metal cation-transporting ATPase, ATP-binding domain N"/>
    <property type="match status" value="1"/>
</dbReference>
<evidence type="ECO:0000256" key="14">
    <source>
        <dbReference type="ARBA" id="ARBA00023136"/>
    </source>
</evidence>
<keyword evidence="14 15" id="KW-0472">Membrane</keyword>
<dbReference type="EC" id="7.2.2.10" evidence="2"/>
<dbReference type="Pfam" id="PF00689">
    <property type="entry name" value="Cation_ATPase_C"/>
    <property type="match status" value="1"/>
</dbReference>
<keyword evidence="9" id="KW-0067">ATP-binding</keyword>
<feature type="transmembrane region" description="Helical" evidence="15">
    <location>
        <begin position="821"/>
        <end position="843"/>
    </location>
</feature>
<dbReference type="GO" id="GO:0005388">
    <property type="term" value="F:P-type calcium transporter activity"/>
    <property type="evidence" value="ECO:0007669"/>
    <property type="project" value="UniProtKB-EC"/>
</dbReference>
<evidence type="ECO:0000256" key="13">
    <source>
        <dbReference type="ARBA" id="ARBA00023065"/>
    </source>
</evidence>
<feature type="transmembrane region" description="Helical" evidence="15">
    <location>
        <begin position="855"/>
        <end position="875"/>
    </location>
</feature>
<evidence type="ECO:0000313" key="19">
    <source>
        <dbReference type="EMBL" id="CDS95232.1"/>
    </source>
</evidence>
<evidence type="ECO:0000256" key="5">
    <source>
        <dbReference type="ARBA" id="ARBA00022692"/>
    </source>
</evidence>
<evidence type="ECO:0000256" key="9">
    <source>
        <dbReference type="ARBA" id="ARBA00022840"/>
    </source>
</evidence>
<dbReference type="SMART" id="SM00831">
    <property type="entry name" value="Cation_ATPase_N"/>
    <property type="match status" value="1"/>
</dbReference>
<protein>
    <recommendedName>
        <fullName evidence="2">P-type Ca(2+) transporter</fullName>
        <ecNumber evidence="2">7.2.2.10</ecNumber>
    </recommendedName>
</protein>
<dbReference type="EMBL" id="LK932849">
    <property type="protein sequence ID" value="CDS95232.1"/>
    <property type="molecule type" value="Genomic_DNA"/>
</dbReference>
<accession>A0A069ALV1</accession>
<dbReference type="Pfam" id="PF08282">
    <property type="entry name" value="Hydrolase_3"/>
    <property type="match status" value="1"/>
</dbReference>
<evidence type="ECO:0000256" key="11">
    <source>
        <dbReference type="ARBA" id="ARBA00022967"/>
    </source>
</evidence>
<dbReference type="SUPFAM" id="SSF81653">
    <property type="entry name" value="Calcium ATPase, transduction domain A"/>
    <property type="match status" value="1"/>
</dbReference>
<evidence type="ECO:0000256" key="10">
    <source>
        <dbReference type="ARBA" id="ARBA00022842"/>
    </source>
</evidence>
<evidence type="ECO:0000256" key="15">
    <source>
        <dbReference type="SAM" id="Phobius"/>
    </source>
</evidence>
<dbReference type="InterPro" id="IPR008250">
    <property type="entry name" value="ATPase_P-typ_transduc_dom_A_sf"/>
</dbReference>
<dbReference type="Pfam" id="PF00690">
    <property type="entry name" value="Cation_ATPase_N"/>
    <property type="match status" value="1"/>
</dbReference>
<dbReference type="PANTHER" id="PTHR24093">
    <property type="entry name" value="CATION TRANSPORTING ATPASE"/>
    <property type="match status" value="1"/>
</dbReference>
<keyword evidence="12 15" id="KW-1133">Transmembrane helix</keyword>
<dbReference type="SFLD" id="SFLDF00027">
    <property type="entry name" value="p-type_atpase"/>
    <property type="match status" value="1"/>
</dbReference>
<dbReference type="Pfam" id="PF13246">
    <property type="entry name" value="Cation_ATPase"/>
    <property type="match status" value="1"/>
</dbReference>
<keyword evidence="11" id="KW-1278">Translocase</keyword>
<dbReference type="GO" id="GO:0012505">
    <property type="term" value="C:endomembrane system"/>
    <property type="evidence" value="ECO:0007669"/>
    <property type="project" value="UniProtKB-SubCell"/>
</dbReference>
<gene>
    <name evidence="19" type="ORF">BN1095_20152</name>
    <name evidence="17" type="ORF">BN1096_700052</name>
    <name evidence="18" type="ORF">BN1097_710053</name>
</gene>
<dbReference type="Gene3D" id="1.20.1110.10">
    <property type="entry name" value="Calcium-transporting ATPase, transmembrane domain"/>
    <property type="match status" value="1"/>
</dbReference>
<feature type="transmembrane region" description="Helical" evidence="15">
    <location>
        <begin position="56"/>
        <end position="74"/>
    </location>
</feature>
<dbReference type="InterPro" id="IPR006068">
    <property type="entry name" value="ATPase_P-typ_cation-transptr_C"/>
</dbReference>
<reference evidence="18" key="1">
    <citation type="submission" date="2014-07" db="EMBL/GenBank/DDBJ databases">
        <authorList>
            <person name="Monot Marc"/>
        </authorList>
    </citation>
    <scope>NUCLEOTIDE SEQUENCE</scope>
    <source>
        <strain evidence="19">7032989</strain>
        <strain evidence="18">7032994</strain>
    </source>
</reference>
<dbReference type="InterPro" id="IPR023299">
    <property type="entry name" value="ATPase_P-typ_cyto_dom_N"/>
</dbReference>
<dbReference type="PANTHER" id="PTHR24093:SF369">
    <property type="entry name" value="CALCIUM-TRANSPORTING ATPASE"/>
    <property type="match status" value="1"/>
</dbReference>
<evidence type="ECO:0000313" key="18">
    <source>
        <dbReference type="EMBL" id="CDS89197.1"/>
    </source>
</evidence>
<dbReference type="RefSeq" id="WP_021367135.1">
    <property type="nucleotide sequence ID" value="NZ_BBYB01000112.1"/>
</dbReference>
<keyword evidence="3" id="KW-0813">Transport</keyword>
<dbReference type="GO" id="GO:0005886">
    <property type="term" value="C:plasma membrane"/>
    <property type="evidence" value="ECO:0007669"/>
    <property type="project" value="TreeGrafter"/>
</dbReference>
<dbReference type="FunFam" id="3.40.50.1000:FF:000001">
    <property type="entry name" value="Phospholipid-transporting ATPase IC"/>
    <property type="match status" value="1"/>
</dbReference>
<dbReference type="EMBL" id="LK932525">
    <property type="protein sequence ID" value="CDS88585.1"/>
    <property type="molecule type" value="Genomic_DNA"/>
</dbReference>
<dbReference type="AlphaFoldDB" id="A0A069ALV1"/>
<organism evidence="18">
    <name type="scientific">Clostridioides difficile</name>
    <name type="common">Peptoclostridium difficile</name>
    <dbReference type="NCBI Taxonomy" id="1496"/>
    <lineage>
        <taxon>Bacteria</taxon>
        <taxon>Bacillati</taxon>
        <taxon>Bacillota</taxon>
        <taxon>Clostridia</taxon>
        <taxon>Peptostreptococcales</taxon>
        <taxon>Peptostreptococcaceae</taxon>
        <taxon>Clostridioides</taxon>
    </lineage>
</organism>
<evidence type="ECO:0000256" key="8">
    <source>
        <dbReference type="ARBA" id="ARBA00022837"/>
    </source>
</evidence>
<evidence type="ECO:0000259" key="16">
    <source>
        <dbReference type="SMART" id="SM00831"/>
    </source>
</evidence>
<keyword evidence="4" id="KW-0109">Calcium transport</keyword>
<dbReference type="InterPro" id="IPR023214">
    <property type="entry name" value="HAD_sf"/>
</dbReference>
<dbReference type="InterPro" id="IPR018303">
    <property type="entry name" value="ATPase_P-typ_P_site"/>
</dbReference>
<dbReference type="InterPro" id="IPR044492">
    <property type="entry name" value="P_typ_ATPase_HD_dom"/>
</dbReference>
<keyword evidence="18" id="KW-0378">Hydrolase</keyword>
<dbReference type="SFLD" id="SFLDG00002">
    <property type="entry name" value="C1.7:_P-type_atpase_like"/>
    <property type="match status" value="1"/>
</dbReference>
<dbReference type="Gene3D" id="3.40.50.1000">
    <property type="entry name" value="HAD superfamily/HAD-like"/>
    <property type="match status" value="1"/>
</dbReference>
<dbReference type="GO" id="GO:0016887">
    <property type="term" value="F:ATP hydrolysis activity"/>
    <property type="evidence" value="ECO:0007669"/>
    <property type="project" value="InterPro"/>
</dbReference>
<feature type="transmembrane region" description="Helical" evidence="15">
    <location>
        <begin position="253"/>
        <end position="274"/>
    </location>
</feature>
<dbReference type="NCBIfam" id="TIGR01517">
    <property type="entry name" value="ATPase-IIB_Ca"/>
    <property type="match status" value="1"/>
</dbReference>